<protein>
    <recommendedName>
        <fullName evidence="4">TIL domain-containing protein</fullName>
    </recommendedName>
</protein>
<accession>A0ABN9KMC7</accession>
<keyword evidence="3" id="KW-0472">Membrane</keyword>
<dbReference type="EMBL" id="CAUEEQ010000015">
    <property type="protein sequence ID" value="CAJ0915569.1"/>
    <property type="molecule type" value="Genomic_DNA"/>
</dbReference>
<dbReference type="PANTHER" id="PTHR23259">
    <property type="entry name" value="RIDDLE"/>
    <property type="match status" value="1"/>
</dbReference>
<dbReference type="Proteomes" id="UP001176940">
    <property type="component" value="Unassembled WGS sequence"/>
</dbReference>
<comment type="caution">
    <text evidence="5">The sequence shown here is derived from an EMBL/GenBank/DDBJ whole genome shotgun (WGS) entry which is preliminary data.</text>
</comment>
<name>A0ABN9KMC7_9NEOB</name>
<reference evidence="5" key="1">
    <citation type="submission" date="2023-07" db="EMBL/GenBank/DDBJ databases">
        <authorList>
            <person name="Stuckert A."/>
        </authorList>
    </citation>
    <scope>NUCLEOTIDE SEQUENCE</scope>
</reference>
<dbReference type="InterPro" id="IPR036084">
    <property type="entry name" value="Ser_inhib-like_sf"/>
</dbReference>
<proteinExistence type="predicted"/>
<dbReference type="CDD" id="cd19941">
    <property type="entry name" value="TIL"/>
    <property type="match status" value="2"/>
</dbReference>
<dbReference type="InterPro" id="IPR051368">
    <property type="entry name" value="SerProtInhib-TIL_Domain"/>
</dbReference>
<evidence type="ECO:0000256" key="1">
    <source>
        <dbReference type="ARBA" id="ARBA00022690"/>
    </source>
</evidence>
<keyword evidence="6" id="KW-1185">Reference proteome</keyword>
<evidence type="ECO:0000313" key="5">
    <source>
        <dbReference type="EMBL" id="CAJ0915569.1"/>
    </source>
</evidence>
<evidence type="ECO:0000256" key="2">
    <source>
        <dbReference type="ARBA" id="ARBA00023157"/>
    </source>
</evidence>
<dbReference type="Pfam" id="PF01826">
    <property type="entry name" value="TIL"/>
    <property type="match status" value="2"/>
</dbReference>
<feature type="non-terminal residue" evidence="5">
    <location>
        <position position="1"/>
    </location>
</feature>
<gene>
    <name evidence="5" type="ORF">RIMI_LOCUS61177</name>
</gene>
<keyword evidence="1" id="KW-0646">Protease inhibitor</keyword>
<feature type="domain" description="TIL" evidence="4">
    <location>
        <begin position="41"/>
        <end position="93"/>
    </location>
</feature>
<feature type="transmembrane region" description="Helical" evidence="3">
    <location>
        <begin position="12"/>
        <end position="30"/>
    </location>
</feature>
<sequence>EEEETPEVKMSPASALVLSLLGAAFILISAKDPQKTTAINCPPDKEYKECGSACPANCTHPNGGVCTKICKRGCFCKDGYVQLGKTCVEKKKCEACSGNTTYVQCGSKCPRTCNKMYKCTAECNEGCFCKEGYVLLDDKSKCCGKRSVLKAQHPRLPGVFLTLIKHSQ</sequence>
<organism evidence="5 6">
    <name type="scientific">Ranitomeya imitator</name>
    <name type="common">mimic poison frog</name>
    <dbReference type="NCBI Taxonomy" id="111125"/>
    <lineage>
        <taxon>Eukaryota</taxon>
        <taxon>Metazoa</taxon>
        <taxon>Chordata</taxon>
        <taxon>Craniata</taxon>
        <taxon>Vertebrata</taxon>
        <taxon>Euteleostomi</taxon>
        <taxon>Amphibia</taxon>
        <taxon>Batrachia</taxon>
        <taxon>Anura</taxon>
        <taxon>Neobatrachia</taxon>
        <taxon>Hyloidea</taxon>
        <taxon>Dendrobatidae</taxon>
        <taxon>Dendrobatinae</taxon>
        <taxon>Ranitomeya</taxon>
    </lineage>
</organism>
<keyword evidence="3" id="KW-1133">Transmembrane helix</keyword>
<keyword evidence="3" id="KW-0812">Transmembrane</keyword>
<dbReference type="Gene3D" id="2.10.25.10">
    <property type="entry name" value="Laminin"/>
    <property type="match status" value="2"/>
</dbReference>
<feature type="domain" description="TIL" evidence="4">
    <location>
        <begin position="96"/>
        <end position="143"/>
    </location>
</feature>
<dbReference type="InterPro" id="IPR002919">
    <property type="entry name" value="TIL_dom"/>
</dbReference>
<keyword evidence="2" id="KW-1015">Disulfide bond</keyword>
<dbReference type="PANTHER" id="PTHR23259:SF70">
    <property type="entry name" value="ACCESSORY GLAND PROTEIN ACP62F-RELATED"/>
    <property type="match status" value="1"/>
</dbReference>
<dbReference type="SUPFAM" id="SSF57567">
    <property type="entry name" value="Serine protease inhibitors"/>
    <property type="match status" value="2"/>
</dbReference>
<evidence type="ECO:0000259" key="4">
    <source>
        <dbReference type="Pfam" id="PF01826"/>
    </source>
</evidence>
<evidence type="ECO:0000313" key="6">
    <source>
        <dbReference type="Proteomes" id="UP001176940"/>
    </source>
</evidence>
<evidence type="ECO:0000256" key="3">
    <source>
        <dbReference type="SAM" id="Phobius"/>
    </source>
</evidence>